<feature type="binding site" evidence="5">
    <location>
        <position position="65"/>
    </location>
    <ligand>
        <name>FMN</name>
        <dbReference type="ChEBI" id="CHEBI:58210"/>
    </ligand>
</feature>
<evidence type="ECO:0000259" key="6">
    <source>
        <dbReference type="Pfam" id="PF01243"/>
    </source>
</evidence>
<dbReference type="PANTHER" id="PTHR10851">
    <property type="entry name" value="PYRIDOXINE-5-PHOSPHATE OXIDASE"/>
    <property type="match status" value="1"/>
</dbReference>
<feature type="domain" description="Pyridoxine 5'-phosphate oxidase dimerisation C-terminal" evidence="7">
    <location>
        <begin position="155"/>
        <end position="195"/>
    </location>
</feature>
<keyword evidence="3 5" id="KW-0288">FMN</keyword>
<name>A4BVA0_9GAMM</name>
<dbReference type="Pfam" id="PF10590">
    <property type="entry name" value="PNP_phzG_C"/>
    <property type="match status" value="1"/>
</dbReference>
<gene>
    <name evidence="8" type="ORF">NB231_06830</name>
</gene>
<evidence type="ECO:0000313" key="9">
    <source>
        <dbReference type="Proteomes" id="UP000003374"/>
    </source>
</evidence>
<dbReference type="Pfam" id="PF01243">
    <property type="entry name" value="PNPOx_N"/>
    <property type="match status" value="1"/>
</dbReference>
<evidence type="ECO:0000259" key="7">
    <source>
        <dbReference type="Pfam" id="PF10590"/>
    </source>
</evidence>
<keyword evidence="2" id="KW-0285">Flavoprotein</keyword>
<dbReference type="InterPro" id="IPR000659">
    <property type="entry name" value="Pyridox_Oxase"/>
</dbReference>
<dbReference type="PANTHER" id="PTHR10851:SF0">
    <property type="entry name" value="PYRIDOXINE-5'-PHOSPHATE OXIDASE"/>
    <property type="match status" value="1"/>
</dbReference>
<evidence type="ECO:0000256" key="3">
    <source>
        <dbReference type="ARBA" id="ARBA00022643"/>
    </source>
</evidence>
<keyword evidence="4" id="KW-0560">Oxidoreductase</keyword>
<comment type="caution">
    <text evidence="8">The sequence shown here is derived from an EMBL/GenBank/DDBJ whole genome shotgun (WGS) entry which is preliminary data.</text>
</comment>
<keyword evidence="9" id="KW-1185">Reference proteome</keyword>
<comment type="cofactor">
    <cofactor evidence="5">
        <name>FMN</name>
        <dbReference type="ChEBI" id="CHEBI:58210"/>
    </cofactor>
    <text evidence="5">Binds 1 FMN per subunit.</text>
</comment>
<dbReference type="HOGENOM" id="CLU_032263_2_2_6"/>
<accession>A4BVA0</accession>
<dbReference type="eggNOG" id="COG0259">
    <property type="taxonomic scope" value="Bacteria"/>
</dbReference>
<protein>
    <submittedName>
        <fullName evidence="8">Pyridoxamine-phosphate oxidase</fullName>
    </submittedName>
</protein>
<dbReference type="SUPFAM" id="SSF50475">
    <property type="entry name" value="FMN-binding split barrel"/>
    <property type="match status" value="1"/>
</dbReference>
<dbReference type="STRING" id="314278.NB231_06830"/>
<feature type="binding site" evidence="5">
    <location>
        <begin position="58"/>
        <end position="59"/>
    </location>
    <ligand>
        <name>FMN</name>
        <dbReference type="ChEBI" id="CHEBI:58210"/>
    </ligand>
</feature>
<evidence type="ECO:0000256" key="2">
    <source>
        <dbReference type="ARBA" id="ARBA00022630"/>
    </source>
</evidence>
<dbReference type="NCBIfam" id="NF004231">
    <property type="entry name" value="PRK05679.1"/>
    <property type="match status" value="1"/>
</dbReference>
<dbReference type="PIRSF" id="PIRSF000190">
    <property type="entry name" value="Pyd_amn-ph_oxd"/>
    <property type="match status" value="1"/>
</dbReference>
<feature type="binding site" evidence="5">
    <location>
        <position position="178"/>
    </location>
    <ligand>
        <name>FMN</name>
        <dbReference type="ChEBI" id="CHEBI:58210"/>
    </ligand>
</feature>
<dbReference type="AlphaFoldDB" id="A4BVA0"/>
<dbReference type="GO" id="GO:0010181">
    <property type="term" value="F:FMN binding"/>
    <property type="evidence" value="ECO:0007669"/>
    <property type="project" value="InterPro"/>
</dbReference>
<feature type="binding site" evidence="5">
    <location>
        <position position="168"/>
    </location>
    <ligand>
        <name>FMN</name>
        <dbReference type="ChEBI" id="CHEBI:58210"/>
    </ligand>
</feature>
<dbReference type="Gene3D" id="2.30.110.10">
    <property type="entry name" value="Electron Transport, Fmn-binding Protein, Chain A"/>
    <property type="match status" value="1"/>
</dbReference>
<sequence>MDLYKQALKAIRDMVEEARQMALPDPMVMSLATVDAAGQPSVRTVYLQAVVDSGLVFFTSCHSRKAIQLAANPRAAVCLYSQPLARQIQVEGTAWLLGDEEAAIYWAMRGRDNQLAAWASGQIESLESREQFEQRLAEYRQRFDFQREVPKPHHWCGYCLAPERIELWKKSWRYPQQRVCYQKTADGWSVTHVNP</sequence>
<evidence type="ECO:0000313" key="8">
    <source>
        <dbReference type="EMBL" id="EAR20367.1"/>
    </source>
</evidence>
<dbReference type="GO" id="GO:0004733">
    <property type="term" value="F:pyridoxamine phosphate oxidase activity"/>
    <property type="evidence" value="ECO:0007669"/>
    <property type="project" value="InterPro"/>
</dbReference>
<feature type="binding site" evidence="5">
    <location>
        <position position="64"/>
    </location>
    <ligand>
        <name>FMN</name>
        <dbReference type="ChEBI" id="CHEBI:58210"/>
    </ligand>
</feature>
<dbReference type="GO" id="GO:0008615">
    <property type="term" value="P:pyridoxine biosynthetic process"/>
    <property type="evidence" value="ECO:0007669"/>
    <property type="project" value="InterPro"/>
</dbReference>
<dbReference type="InterPro" id="IPR011576">
    <property type="entry name" value="Pyridox_Oxase_N"/>
</dbReference>
<dbReference type="InterPro" id="IPR012349">
    <property type="entry name" value="Split_barrel_FMN-bd"/>
</dbReference>
<comment type="similarity">
    <text evidence="1">Belongs to the pyridoxamine 5'-phosphate oxidase family.</text>
</comment>
<organism evidence="8 9">
    <name type="scientific">Nitrococcus mobilis Nb-231</name>
    <dbReference type="NCBI Taxonomy" id="314278"/>
    <lineage>
        <taxon>Bacteria</taxon>
        <taxon>Pseudomonadati</taxon>
        <taxon>Pseudomonadota</taxon>
        <taxon>Gammaproteobacteria</taxon>
        <taxon>Chromatiales</taxon>
        <taxon>Ectothiorhodospiraceae</taxon>
        <taxon>Nitrococcus</taxon>
    </lineage>
</organism>
<evidence type="ECO:0000256" key="1">
    <source>
        <dbReference type="ARBA" id="ARBA00007301"/>
    </source>
</evidence>
<dbReference type="InterPro" id="IPR019576">
    <property type="entry name" value="Pyridoxamine_oxidase_dimer_C"/>
</dbReference>
<proteinExistence type="inferred from homology"/>
<dbReference type="OrthoDB" id="9780392at2"/>
<feature type="domain" description="Pyridoxamine 5'-phosphate oxidase N-terminal" evidence="6">
    <location>
        <begin position="16"/>
        <end position="141"/>
    </location>
</feature>
<reference evidence="8 9" key="1">
    <citation type="submission" date="2006-02" db="EMBL/GenBank/DDBJ databases">
        <authorList>
            <person name="Waterbury J."/>
            <person name="Ferriera S."/>
            <person name="Johnson J."/>
            <person name="Kravitz S."/>
            <person name="Halpern A."/>
            <person name="Remington K."/>
            <person name="Beeson K."/>
            <person name="Tran B."/>
            <person name="Rogers Y.-H."/>
            <person name="Friedman R."/>
            <person name="Venter J.C."/>
        </authorList>
    </citation>
    <scope>NUCLEOTIDE SEQUENCE [LARGE SCALE GENOMIC DNA]</scope>
    <source>
        <strain evidence="8 9">Nb-231</strain>
    </source>
</reference>
<dbReference type="EMBL" id="AAOF01000024">
    <property type="protein sequence ID" value="EAR20367.1"/>
    <property type="molecule type" value="Genomic_DNA"/>
</dbReference>
<evidence type="ECO:0000256" key="4">
    <source>
        <dbReference type="ARBA" id="ARBA00023002"/>
    </source>
</evidence>
<evidence type="ECO:0000256" key="5">
    <source>
        <dbReference type="PIRSR" id="PIRSR000190-2"/>
    </source>
</evidence>
<dbReference type="Proteomes" id="UP000003374">
    <property type="component" value="Unassembled WGS sequence"/>
</dbReference>
<feature type="binding site" evidence="5">
    <location>
        <position position="87"/>
    </location>
    <ligand>
        <name>FMN</name>
        <dbReference type="ChEBI" id="CHEBI:58210"/>
    </ligand>
</feature>
<dbReference type="RefSeq" id="WP_005000742.1">
    <property type="nucleotide sequence ID" value="NZ_CH672427.1"/>
</dbReference>